<gene>
    <name evidence="2" type="ORF">Aco04nite_57270</name>
</gene>
<organism evidence="2 3">
    <name type="scientific">Winogradskya consettensis</name>
    <dbReference type="NCBI Taxonomy" id="113560"/>
    <lineage>
        <taxon>Bacteria</taxon>
        <taxon>Bacillati</taxon>
        <taxon>Actinomycetota</taxon>
        <taxon>Actinomycetes</taxon>
        <taxon>Micromonosporales</taxon>
        <taxon>Micromonosporaceae</taxon>
        <taxon>Winogradskya</taxon>
    </lineage>
</organism>
<comment type="caution">
    <text evidence="2">The sequence shown here is derived from an EMBL/GenBank/DDBJ whole genome shotgun (WGS) entry which is preliminary data.</text>
</comment>
<evidence type="ECO:0000313" key="2">
    <source>
        <dbReference type="EMBL" id="GIM77817.1"/>
    </source>
</evidence>
<accession>A0A919VVZ5</accession>
<dbReference type="Proteomes" id="UP000680865">
    <property type="component" value="Unassembled WGS sequence"/>
</dbReference>
<proteinExistence type="predicted"/>
<feature type="domain" description="Antitoxin SocA-like Panacea" evidence="1">
    <location>
        <begin position="24"/>
        <end position="110"/>
    </location>
</feature>
<name>A0A919VVZ5_9ACTN</name>
<sequence>MTVSARDVAAVLRDRLPELSVNKLHKLLYYCQGHHLATFEAPLFAETIHAWDGGPVVGALWRQEATSEPSPSPRPLGEAELNTIGYVLSRYGNLTGNDLENLTRNETPWKSADRGRSPLRSVPIELESLTHYFQTRGAQGTDDAIPLDGGELRRMLEEVMSRPPSTSGKVDTREEILARMRRES</sequence>
<protein>
    <recommendedName>
        <fullName evidence="1">Antitoxin SocA-like Panacea domain-containing protein</fullName>
    </recommendedName>
</protein>
<dbReference type="RefSeq" id="WP_213000333.1">
    <property type="nucleotide sequence ID" value="NZ_BAAATW010000022.1"/>
</dbReference>
<keyword evidence="3" id="KW-1185">Reference proteome</keyword>
<dbReference type="Pfam" id="PF13274">
    <property type="entry name" value="SocA_Panacea"/>
    <property type="match status" value="1"/>
</dbReference>
<reference evidence="2" key="1">
    <citation type="submission" date="2021-03" db="EMBL/GenBank/DDBJ databases">
        <title>Whole genome shotgun sequence of Actinoplanes consettensis NBRC 14913.</title>
        <authorList>
            <person name="Komaki H."/>
            <person name="Tamura T."/>
        </authorList>
    </citation>
    <scope>NUCLEOTIDE SEQUENCE</scope>
    <source>
        <strain evidence="2">NBRC 14913</strain>
    </source>
</reference>
<dbReference type="EMBL" id="BOQP01000032">
    <property type="protein sequence ID" value="GIM77817.1"/>
    <property type="molecule type" value="Genomic_DNA"/>
</dbReference>
<dbReference type="AlphaFoldDB" id="A0A919VVZ5"/>
<dbReference type="InterPro" id="IPR025272">
    <property type="entry name" value="SocA_Panacea"/>
</dbReference>
<evidence type="ECO:0000313" key="3">
    <source>
        <dbReference type="Proteomes" id="UP000680865"/>
    </source>
</evidence>
<evidence type="ECO:0000259" key="1">
    <source>
        <dbReference type="Pfam" id="PF13274"/>
    </source>
</evidence>